<evidence type="ECO:0000256" key="3">
    <source>
        <dbReference type="ARBA" id="ARBA00005179"/>
    </source>
</evidence>
<dbReference type="PRINTS" id="PR00385">
    <property type="entry name" value="P450"/>
</dbReference>
<dbReference type="SUPFAM" id="SSF48264">
    <property type="entry name" value="Cytochrome P450"/>
    <property type="match status" value="1"/>
</dbReference>
<keyword evidence="5 13" id="KW-0349">Heme</keyword>
<evidence type="ECO:0000256" key="8">
    <source>
        <dbReference type="ARBA" id="ARBA00022989"/>
    </source>
</evidence>
<sequence length="519" mass="57219">MALFLELLLLAFVLAAGLWFLSSRRDARLPPGPKGRPVLGYYGKIPSASPWHFFRELGSQYGEISSIRVLGHPVIIFNAFDPADALFNKRSTRYAFKPRRRMGELSGLVATLPFMDPGPTFTHARKMFRQELNTRSLNPYHADVEHAALKLASALATNVDARSFEQTIDRNLGSLFMKVSCGHVVEGDDDTVLRPIKHLAEFAANILGGSYVIIDRLPFLCYLPSWAPGTTLLRLADYWRGRLWQIADSTADLVRTDLTSGSQSTSCMGNLYGNPRSGLDLDAAQFKFIAVTMSAGGMLPLISSSLGFLHAMARFPEAQKRAQAELDRVLGGARLPTLADRPALPYICALILELYRWAPIAPLIARRTLEDDELAGYRIPKGATIVANNWAISRDPVRYEDPQVFRPERFLPLFDSENNDGADAAKRKQDILDPRSYTFGYGRRICPGLDFAEVILFANIAHILTVFDVVPTGDPPRLTSDGDVELTTVGAAARVASLPCKLRPRSADSLALLVDTANA</sequence>
<evidence type="ECO:0000256" key="6">
    <source>
        <dbReference type="ARBA" id="ARBA00022692"/>
    </source>
</evidence>
<dbReference type="PRINTS" id="PR00463">
    <property type="entry name" value="EP450I"/>
</dbReference>
<evidence type="ECO:0000256" key="12">
    <source>
        <dbReference type="ARBA" id="ARBA00023136"/>
    </source>
</evidence>
<evidence type="ECO:0000256" key="5">
    <source>
        <dbReference type="ARBA" id="ARBA00022617"/>
    </source>
</evidence>
<keyword evidence="12" id="KW-0472">Membrane</keyword>
<keyword evidence="8" id="KW-1133">Transmembrane helix</keyword>
<dbReference type="InterPro" id="IPR017972">
    <property type="entry name" value="Cyt_P450_CS"/>
</dbReference>
<dbReference type="PANTHER" id="PTHR46300:SF7">
    <property type="entry name" value="P450, PUTATIVE (EUROFUNG)-RELATED"/>
    <property type="match status" value="1"/>
</dbReference>
<dbReference type="GeneID" id="72000084"/>
<evidence type="ECO:0000313" key="15">
    <source>
        <dbReference type="EMBL" id="KAH9836725.1"/>
    </source>
</evidence>
<dbReference type="RefSeq" id="XP_047778963.1">
    <property type="nucleotide sequence ID" value="XM_047919352.1"/>
</dbReference>
<feature type="chain" id="PRO_5045481731" evidence="14">
    <location>
        <begin position="16"/>
        <end position="519"/>
    </location>
</feature>
<dbReference type="Gene3D" id="1.10.630.10">
    <property type="entry name" value="Cytochrome P450"/>
    <property type="match status" value="1"/>
</dbReference>
<dbReference type="PROSITE" id="PS00086">
    <property type="entry name" value="CYTOCHROME_P450"/>
    <property type="match status" value="1"/>
</dbReference>
<keyword evidence="6" id="KW-0812">Transmembrane</keyword>
<dbReference type="InterPro" id="IPR050364">
    <property type="entry name" value="Cytochrome_P450_fung"/>
</dbReference>
<protein>
    <submittedName>
        <fullName evidence="15">Cytochrome P450</fullName>
    </submittedName>
</protein>
<dbReference type="InterPro" id="IPR002401">
    <property type="entry name" value="Cyt_P450_E_grp-I"/>
</dbReference>
<comment type="caution">
    <text evidence="15">The sequence shown here is derived from an EMBL/GenBank/DDBJ whole genome shotgun (WGS) entry which is preliminary data.</text>
</comment>
<dbReference type="InterPro" id="IPR036396">
    <property type="entry name" value="Cyt_P450_sf"/>
</dbReference>
<comment type="cofactor">
    <cofactor evidence="1">
        <name>heme</name>
        <dbReference type="ChEBI" id="CHEBI:30413"/>
    </cofactor>
</comment>
<dbReference type="PANTHER" id="PTHR46300">
    <property type="entry name" value="P450, PUTATIVE (EUROFUNG)-RELATED-RELATED"/>
    <property type="match status" value="1"/>
</dbReference>
<organism evidence="15 16">
    <name type="scientific">Rhodofomes roseus</name>
    <dbReference type="NCBI Taxonomy" id="34475"/>
    <lineage>
        <taxon>Eukaryota</taxon>
        <taxon>Fungi</taxon>
        <taxon>Dikarya</taxon>
        <taxon>Basidiomycota</taxon>
        <taxon>Agaricomycotina</taxon>
        <taxon>Agaricomycetes</taxon>
        <taxon>Polyporales</taxon>
        <taxon>Rhodofomes</taxon>
    </lineage>
</organism>
<keyword evidence="14" id="KW-0732">Signal</keyword>
<keyword evidence="11 13" id="KW-0503">Monooxygenase</keyword>
<evidence type="ECO:0000256" key="4">
    <source>
        <dbReference type="ARBA" id="ARBA00010617"/>
    </source>
</evidence>
<feature type="signal peptide" evidence="14">
    <location>
        <begin position="1"/>
        <end position="15"/>
    </location>
</feature>
<evidence type="ECO:0000313" key="16">
    <source>
        <dbReference type="Proteomes" id="UP000814176"/>
    </source>
</evidence>
<reference evidence="15 16" key="1">
    <citation type="journal article" date="2021" name="Environ. Microbiol.">
        <title>Gene family expansions and transcriptome signatures uncover fungal adaptations to wood decay.</title>
        <authorList>
            <person name="Hage H."/>
            <person name="Miyauchi S."/>
            <person name="Viragh M."/>
            <person name="Drula E."/>
            <person name="Min B."/>
            <person name="Chaduli D."/>
            <person name="Navarro D."/>
            <person name="Favel A."/>
            <person name="Norest M."/>
            <person name="Lesage-Meessen L."/>
            <person name="Balint B."/>
            <person name="Merenyi Z."/>
            <person name="de Eugenio L."/>
            <person name="Morin E."/>
            <person name="Martinez A.T."/>
            <person name="Baldrian P."/>
            <person name="Stursova M."/>
            <person name="Martinez M.J."/>
            <person name="Novotny C."/>
            <person name="Magnuson J.K."/>
            <person name="Spatafora J.W."/>
            <person name="Maurice S."/>
            <person name="Pangilinan J."/>
            <person name="Andreopoulos W."/>
            <person name="LaButti K."/>
            <person name="Hundley H."/>
            <person name="Na H."/>
            <person name="Kuo A."/>
            <person name="Barry K."/>
            <person name="Lipzen A."/>
            <person name="Henrissat B."/>
            <person name="Riley R."/>
            <person name="Ahrendt S."/>
            <person name="Nagy L.G."/>
            <person name="Grigoriev I.V."/>
            <person name="Martin F."/>
            <person name="Rosso M.N."/>
        </authorList>
    </citation>
    <scope>NUCLEOTIDE SEQUENCE [LARGE SCALE GENOMIC DNA]</scope>
    <source>
        <strain evidence="15 16">CIRM-BRFM 1785</strain>
    </source>
</reference>
<name>A0ABQ8KGM9_9APHY</name>
<comment type="pathway">
    <text evidence="3">Secondary metabolite biosynthesis.</text>
</comment>
<evidence type="ECO:0000256" key="9">
    <source>
        <dbReference type="ARBA" id="ARBA00023002"/>
    </source>
</evidence>
<keyword evidence="7 13" id="KW-0479">Metal-binding</keyword>
<evidence type="ECO:0000256" key="7">
    <source>
        <dbReference type="ARBA" id="ARBA00022723"/>
    </source>
</evidence>
<evidence type="ECO:0000256" key="11">
    <source>
        <dbReference type="ARBA" id="ARBA00023033"/>
    </source>
</evidence>
<comment type="similarity">
    <text evidence="4 13">Belongs to the cytochrome P450 family.</text>
</comment>
<dbReference type="EMBL" id="JADCUA010000010">
    <property type="protein sequence ID" value="KAH9836725.1"/>
    <property type="molecule type" value="Genomic_DNA"/>
</dbReference>
<gene>
    <name evidence="15" type="ORF">C8Q71DRAFT_55973</name>
</gene>
<evidence type="ECO:0000256" key="2">
    <source>
        <dbReference type="ARBA" id="ARBA00004167"/>
    </source>
</evidence>
<proteinExistence type="inferred from homology"/>
<keyword evidence="9 13" id="KW-0560">Oxidoreductase</keyword>
<keyword evidence="10 13" id="KW-0408">Iron</keyword>
<evidence type="ECO:0000256" key="10">
    <source>
        <dbReference type="ARBA" id="ARBA00023004"/>
    </source>
</evidence>
<comment type="subcellular location">
    <subcellularLocation>
        <location evidence="2">Membrane</location>
        <topology evidence="2">Single-pass membrane protein</topology>
    </subcellularLocation>
</comment>
<evidence type="ECO:0000256" key="13">
    <source>
        <dbReference type="RuleBase" id="RU000461"/>
    </source>
</evidence>
<keyword evidence="16" id="KW-1185">Reference proteome</keyword>
<evidence type="ECO:0000256" key="14">
    <source>
        <dbReference type="SAM" id="SignalP"/>
    </source>
</evidence>
<accession>A0ABQ8KGM9</accession>
<evidence type="ECO:0000256" key="1">
    <source>
        <dbReference type="ARBA" id="ARBA00001971"/>
    </source>
</evidence>
<dbReference type="Proteomes" id="UP000814176">
    <property type="component" value="Unassembled WGS sequence"/>
</dbReference>
<dbReference type="Pfam" id="PF00067">
    <property type="entry name" value="p450"/>
    <property type="match status" value="1"/>
</dbReference>
<dbReference type="InterPro" id="IPR001128">
    <property type="entry name" value="Cyt_P450"/>
</dbReference>